<evidence type="ECO:0000256" key="4">
    <source>
        <dbReference type="ARBA" id="ARBA00022833"/>
    </source>
</evidence>
<reference evidence="6" key="1">
    <citation type="submission" date="2018-05" db="EMBL/GenBank/DDBJ databases">
        <authorList>
            <person name="Lanie J.A."/>
            <person name="Ng W.-L."/>
            <person name="Kazmierczak K.M."/>
            <person name="Andrzejewski T.M."/>
            <person name="Davidsen T.M."/>
            <person name="Wayne K.J."/>
            <person name="Tettelin H."/>
            <person name="Glass J.I."/>
            <person name="Rusch D."/>
            <person name="Podicherti R."/>
            <person name="Tsui H.-C.T."/>
            <person name="Winkler M.E."/>
        </authorList>
    </citation>
    <scope>NUCLEOTIDE SEQUENCE</scope>
</reference>
<sequence length="398" mass="42261">MAREVTFDNTLAFAQDLIRIPSPSGQEGEVAARILSEMESLGFSSIRTDEVGNVIGVVPGAGTAPPVLLNSHMDVVAEGDHKEWAYPPFAAEIADGYLHGRGAMDIKGPLAIQTYAAAALAGRAPGDVIVAHTVFEERGGLGMKYLMESGTVKPGAVVIGEATHGDICIGHRGRGEIEVVIRGVAGHASAPDRASNALDLVPGVLDVVAEFARGQSEDPVLGASTIVATGLDVLPESRNVIPDEVTVVLDWRVLPDIGTETMTERVREALDARLGTVNEGFAIDVCVAMESQATYTGLTHERDLFTPGFLMDPSDPLVRAAASVVGQRLGEGPAVVRPWTFATDGGWSHGIFGIPTVGFAPGEERFAHTNRERLELDEAQWVFERYPDLVLGLQEALI</sequence>
<dbReference type="PROSITE" id="PS00758">
    <property type="entry name" value="ARGE_DAPE_CPG2_1"/>
    <property type="match status" value="1"/>
</dbReference>
<evidence type="ECO:0000256" key="2">
    <source>
        <dbReference type="ARBA" id="ARBA00022723"/>
    </source>
</evidence>
<dbReference type="InterPro" id="IPR011650">
    <property type="entry name" value="Peptidase_M20_dimer"/>
</dbReference>
<evidence type="ECO:0000313" key="6">
    <source>
        <dbReference type="EMBL" id="SVA85891.1"/>
    </source>
</evidence>
<comment type="cofactor">
    <cofactor evidence="1">
        <name>Zn(2+)</name>
        <dbReference type="ChEBI" id="CHEBI:29105"/>
    </cofactor>
</comment>
<keyword evidence="3" id="KW-0378">Hydrolase</keyword>
<dbReference type="Gene3D" id="3.40.630.10">
    <property type="entry name" value="Zn peptidases"/>
    <property type="match status" value="2"/>
</dbReference>
<proteinExistence type="predicted"/>
<dbReference type="EMBL" id="UINC01020459">
    <property type="protein sequence ID" value="SVA85891.1"/>
    <property type="molecule type" value="Genomic_DNA"/>
</dbReference>
<dbReference type="InterPro" id="IPR050072">
    <property type="entry name" value="Peptidase_M20A"/>
</dbReference>
<organism evidence="6">
    <name type="scientific">marine metagenome</name>
    <dbReference type="NCBI Taxonomy" id="408172"/>
    <lineage>
        <taxon>unclassified sequences</taxon>
        <taxon>metagenomes</taxon>
        <taxon>ecological metagenomes</taxon>
    </lineage>
</organism>
<name>A0A381ZAB8_9ZZZZ</name>
<accession>A0A381ZAB8</accession>
<dbReference type="SUPFAM" id="SSF55031">
    <property type="entry name" value="Bacterial exopeptidase dimerisation domain"/>
    <property type="match status" value="1"/>
</dbReference>
<protein>
    <recommendedName>
        <fullName evidence="5">Peptidase M20 dimerisation domain-containing protein</fullName>
    </recommendedName>
</protein>
<gene>
    <name evidence="6" type="ORF">METZ01_LOCUS138745</name>
</gene>
<dbReference type="GO" id="GO:0046872">
    <property type="term" value="F:metal ion binding"/>
    <property type="evidence" value="ECO:0007669"/>
    <property type="project" value="UniProtKB-KW"/>
</dbReference>
<dbReference type="PANTHER" id="PTHR43808:SF28">
    <property type="entry name" value="[LYSW]-LYSINE_[LYSW]-ORNITHINE HYDROLASE"/>
    <property type="match status" value="1"/>
</dbReference>
<dbReference type="Pfam" id="PF01546">
    <property type="entry name" value="Peptidase_M20"/>
    <property type="match status" value="1"/>
</dbReference>
<keyword evidence="4" id="KW-0862">Zinc</keyword>
<evidence type="ECO:0000259" key="5">
    <source>
        <dbReference type="Pfam" id="PF07687"/>
    </source>
</evidence>
<dbReference type="GO" id="GO:0016787">
    <property type="term" value="F:hydrolase activity"/>
    <property type="evidence" value="ECO:0007669"/>
    <property type="project" value="UniProtKB-KW"/>
</dbReference>
<dbReference type="Pfam" id="PF07687">
    <property type="entry name" value="M20_dimer"/>
    <property type="match status" value="1"/>
</dbReference>
<evidence type="ECO:0000256" key="1">
    <source>
        <dbReference type="ARBA" id="ARBA00001947"/>
    </source>
</evidence>
<evidence type="ECO:0000256" key="3">
    <source>
        <dbReference type="ARBA" id="ARBA00022801"/>
    </source>
</evidence>
<dbReference type="AlphaFoldDB" id="A0A381ZAB8"/>
<dbReference type="SUPFAM" id="SSF53187">
    <property type="entry name" value="Zn-dependent exopeptidases"/>
    <property type="match status" value="1"/>
</dbReference>
<dbReference type="PANTHER" id="PTHR43808">
    <property type="entry name" value="ACETYLORNITHINE DEACETYLASE"/>
    <property type="match status" value="1"/>
</dbReference>
<dbReference type="InterPro" id="IPR001261">
    <property type="entry name" value="ArgE/DapE_CS"/>
</dbReference>
<keyword evidence="2" id="KW-0479">Metal-binding</keyword>
<dbReference type="InterPro" id="IPR036264">
    <property type="entry name" value="Bact_exopeptidase_dim_dom"/>
</dbReference>
<dbReference type="InterPro" id="IPR002933">
    <property type="entry name" value="Peptidase_M20"/>
</dbReference>
<feature type="domain" description="Peptidase M20 dimerisation" evidence="5">
    <location>
        <begin position="169"/>
        <end position="274"/>
    </location>
</feature>